<evidence type="ECO:0000256" key="8">
    <source>
        <dbReference type="SAM" id="MobiDB-lite"/>
    </source>
</evidence>
<comment type="similarity">
    <text evidence="6">Belongs to the SMARCC family.</text>
</comment>
<dbReference type="SMART" id="SM00717">
    <property type="entry name" value="SANT"/>
    <property type="match status" value="1"/>
</dbReference>
<feature type="domain" description="SWIRM" evidence="10">
    <location>
        <begin position="81"/>
        <end position="178"/>
    </location>
</feature>
<evidence type="ECO:0000259" key="10">
    <source>
        <dbReference type="PROSITE" id="PS50934"/>
    </source>
</evidence>
<dbReference type="GO" id="GO:0016514">
    <property type="term" value="C:SWI/SNF complex"/>
    <property type="evidence" value="ECO:0007669"/>
    <property type="project" value="UniProtKB-ARBA"/>
</dbReference>
<feature type="coiled-coil region" evidence="7">
    <location>
        <begin position="491"/>
        <end position="528"/>
    </location>
</feature>
<dbReference type="PROSITE" id="PS51293">
    <property type="entry name" value="SANT"/>
    <property type="match status" value="1"/>
</dbReference>
<dbReference type="InterPro" id="IPR017884">
    <property type="entry name" value="SANT_dom"/>
</dbReference>
<organism evidence="12 13">
    <name type="scientific">Pristionchus fissidentatus</name>
    <dbReference type="NCBI Taxonomy" id="1538716"/>
    <lineage>
        <taxon>Eukaryota</taxon>
        <taxon>Metazoa</taxon>
        <taxon>Ecdysozoa</taxon>
        <taxon>Nematoda</taxon>
        <taxon>Chromadorea</taxon>
        <taxon>Rhabditida</taxon>
        <taxon>Rhabditina</taxon>
        <taxon>Diplogasteromorpha</taxon>
        <taxon>Diplogasteroidea</taxon>
        <taxon>Neodiplogasteridae</taxon>
        <taxon>Pristionchus</taxon>
    </lineage>
</organism>
<dbReference type="PANTHER" id="PTHR15381:SF1">
    <property type="entry name" value="CHONDROITIN SULFATE PROTEOGLYCAN 5"/>
    <property type="match status" value="1"/>
</dbReference>
<evidence type="ECO:0000313" key="13">
    <source>
        <dbReference type="Proteomes" id="UP001432322"/>
    </source>
</evidence>
<evidence type="ECO:0000259" key="11">
    <source>
        <dbReference type="PROSITE" id="PS51293"/>
    </source>
</evidence>
<feature type="compositionally biased region" description="Low complexity" evidence="8">
    <location>
        <begin position="692"/>
        <end position="703"/>
    </location>
</feature>
<feature type="non-terminal residue" evidence="12">
    <location>
        <position position="1"/>
    </location>
</feature>
<feature type="compositionally biased region" description="Low complexity" evidence="8">
    <location>
        <begin position="596"/>
        <end position="615"/>
    </location>
</feature>
<accession>A0AAV5V776</accession>
<dbReference type="InterPro" id="IPR036388">
    <property type="entry name" value="WH-like_DNA-bd_sf"/>
</dbReference>
<dbReference type="EMBL" id="BTSY01000002">
    <property type="protein sequence ID" value="GMT14098.1"/>
    <property type="molecule type" value="Genomic_DNA"/>
</dbReference>
<dbReference type="PROSITE" id="PS50090">
    <property type="entry name" value="MYB_LIKE"/>
    <property type="match status" value="1"/>
</dbReference>
<comment type="caution">
    <text evidence="12">The sequence shown here is derived from an EMBL/GenBank/DDBJ whole genome shotgun (WGS) entry which is preliminary data.</text>
</comment>
<dbReference type="AlphaFoldDB" id="A0AAV5V776"/>
<evidence type="ECO:0000256" key="7">
    <source>
        <dbReference type="SAM" id="Coils"/>
    </source>
</evidence>
<feature type="region of interest" description="Disordered" evidence="8">
    <location>
        <begin position="407"/>
        <end position="448"/>
    </location>
</feature>
<dbReference type="Pfam" id="PF16498">
    <property type="entry name" value="SWIRM-assoc_3"/>
    <property type="match status" value="1"/>
</dbReference>
<evidence type="ECO:0000256" key="2">
    <source>
        <dbReference type="ARBA" id="ARBA00022853"/>
    </source>
</evidence>
<gene>
    <name evidence="12" type="ORF">PFISCL1PPCAC_5395</name>
</gene>
<dbReference type="InterPro" id="IPR009057">
    <property type="entry name" value="Homeodomain-like_sf"/>
</dbReference>
<evidence type="ECO:0000256" key="4">
    <source>
        <dbReference type="ARBA" id="ARBA00023163"/>
    </source>
</evidence>
<evidence type="ECO:0000259" key="9">
    <source>
        <dbReference type="PROSITE" id="PS50090"/>
    </source>
</evidence>
<dbReference type="FunFam" id="1.10.10.10:FF:000020">
    <property type="entry name" value="SWI/SNF complex subunit SMARCC2 isoform c"/>
    <property type="match status" value="1"/>
</dbReference>
<feature type="compositionally biased region" description="Pro residues" evidence="8">
    <location>
        <begin position="618"/>
        <end position="628"/>
    </location>
</feature>
<feature type="domain" description="Myb-like" evidence="9">
    <location>
        <begin position="264"/>
        <end position="306"/>
    </location>
</feature>
<feature type="compositionally biased region" description="Low complexity" evidence="8">
    <location>
        <begin position="713"/>
        <end position="743"/>
    </location>
</feature>
<keyword evidence="4" id="KW-0804">Transcription</keyword>
<protein>
    <submittedName>
        <fullName evidence="12">Uncharacterized protein</fullName>
    </submittedName>
</protein>
<keyword evidence="5" id="KW-0539">Nucleus</keyword>
<feature type="region of interest" description="Disordered" evidence="8">
    <location>
        <begin position="1"/>
        <end position="50"/>
    </location>
</feature>
<dbReference type="InterPro" id="IPR001005">
    <property type="entry name" value="SANT/Myb"/>
</dbReference>
<name>A0AAV5V776_9BILA</name>
<dbReference type="Gene3D" id="1.10.10.60">
    <property type="entry name" value="Homeodomain-like"/>
    <property type="match status" value="1"/>
</dbReference>
<feature type="compositionally biased region" description="Gly residues" evidence="8">
    <location>
        <begin position="662"/>
        <end position="678"/>
    </location>
</feature>
<dbReference type="Gene3D" id="1.10.10.10">
    <property type="entry name" value="Winged helix-like DNA-binding domain superfamily/Winged helix DNA-binding domain"/>
    <property type="match status" value="1"/>
</dbReference>
<feature type="region of interest" description="Disordered" evidence="8">
    <location>
        <begin position="201"/>
        <end position="234"/>
    </location>
</feature>
<evidence type="ECO:0000256" key="3">
    <source>
        <dbReference type="ARBA" id="ARBA00023015"/>
    </source>
</evidence>
<dbReference type="Pfam" id="PF04433">
    <property type="entry name" value="SWIRM"/>
    <property type="match status" value="1"/>
</dbReference>
<feature type="domain" description="SANT" evidence="11">
    <location>
        <begin position="259"/>
        <end position="310"/>
    </location>
</feature>
<dbReference type="Proteomes" id="UP001432322">
    <property type="component" value="Unassembled WGS sequence"/>
</dbReference>
<dbReference type="GO" id="GO:0006355">
    <property type="term" value="P:regulation of DNA-templated transcription"/>
    <property type="evidence" value="ECO:0007669"/>
    <property type="project" value="UniProtKB-ARBA"/>
</dbReference>
<sequence>GAKRKRDDDEGADTTMEMEEDGDSRSGSGLTAVPVPKGKEKEAEFAAPKGGKLADLDEEGIVNKDIGDSSATVAIEQSHYVIVPSYSSWFDYNQVHSIEKRAVPEFFNGKNKSKTPEVYNAYRNFMIDTYRLNPYEYLSATACRRNLAGDVCSILRVHAFLEQWGLINYQVDAECRPAPIAPPPTSHFMVLADTPMGVQPIAPLPSSFQTDKKDGKSGDASKDGEDSKEGIKKEQLGAVGLKTDQYAKQLAAMKSKGAAPGRDWTDQETVLLLEGIEMFRDDWNKVSDHVSTRTQDECIMRFLQLPTMDPYLEEGGSEVLGPLAYQPVPFSQTGNPVMSTVAFLASVVDPRVAAAATKAALEQFAKVKDEVPPLLVEAHAKNVQAHFDKTGIVDGSYGLEKSGIATDADAAKEEKMETDECDKLEEERKKEQEKEKKGKKDAEEGEGVEKQAKIACSEAVQTAAAAALGAAAVKAKHLATIEERRIKSLVAQLVETQMKKLEMKLKHFDELEQIMDKEKESLEYQRQQLILERQQFHLDQLRYLETRTKQDAHYKMVDAGQLPAALPLGFEISGPPQPTPTIAIAPPPHDDKPEGVADAAPSSVPAPLPVSAAGPAPGGAPPGAPPPGGYYGAPGAQPAPYGAPPGAYPPQGYGQYPPPHGGYPGQPGGAPPQGGYYGRGPYPAPGQPAPFPQGAAPGQRPPYAGAPPPGGAYPPRHAYPPQGYPQQYPPAGYGYGMPPQGHAGAAGGAPPPGGEGTDAATPPMHQGAPGDVSVKQENN</sequence>
<dbReference type="SUPFAM" id="SSF46689">
    <property type="entry name" value="Homeodomain-like"/>
    <property type="match status" value="2"/>
</dbReference>
<keyword evidence="13" id="KW-1185">Reference proteome</keyword>
<dbReference type="Pfam" id="PF16495">
    <property type="entry name" value="SWIRM-assoc_1"/>
    <property type="match status" value="1"/>
</dbReference>
<keyword evidence="2" id="KW-0156">Chromatin regulator</keyword>
<feature type="region of interest" description="Disordered" evidence="8">
    <location>
        <begin position="568"/>
        <end position="779"/>
    </location>
</feature>
<keyword evidence="7" id="KW-0175">Coiled coil</keyword>
<feature type="compositionally biased region" description="Basic and acidic residues" evidence="8">
    <location>
        <begin position="210"/>
        <end position="234"/>
    </location>
</feature>
<dbReference type="Pfam" id="PF00249">
    <property type="entry name" value="Myb_DNA-binding"/>
    <property type="match status" value="1"/>
</dbReference>
<dbReference type="FunFam" id="1.10.10.60:FF:000014">
    <property type="entry name" value="SWI/SNF complex subunit SMARCC2 isoform C"/>
    <property type="match status" value="1"/>
</dbReference>
<proteinExistence type="inferred from homology"/>
<comment type="subcellular location">
    <subcellularLocation>
        <location evidence="1">Nucleus</location>
    </subcellularLocation>
</comment>
<evidence type="ECO:0000313" key="12">
    <source>
        <dbReference type="EMBL" id="GMT14098.1"/>
    </source>
</evidence>
<evidence type="ECO:0000256" key="1">
    <source>
        <dbReference type="ARBA" id="ARBA00004123"/>
    </source>
</evidence>
<keyword evidence="3" id="KW-0805">Transcription regulation</keyword>
<dbReference type="PANTHER" id="PTHR15381">
    <property type="entry name" value="CHONDROITIN SULFATE PROTEOGLYCAN 5 -RELATED"/>
    <property type="match status" value="1"/>
</dbReference>
<feature type="compositionally biased region" description="Acidic residues" evidence="8">
    <location>
        <begin position="9"/>
        <end position="22"/>
    </location>
</feature>
<feature type="compositionally biased region" description="Pro residues" evidence="8">
    <location>
        <begin position="682"/>
        <end position="691"/>
    </location>
</feature>
<dbReference type="InterPro" id="IPR032448">
    <property type="entry name" value="SWIRM-assoc"/>
</dbReference>
<dbReference type="InterPro" id="IPR007526">
    <property type="entry name" value="SWIRM"/>
</dbReference>
<dbReference type="CDD" id="cd00167">
    <property type="entry name" value="SANT"/>
    <property type="match status" value="1"/>
</dbReference>
<dbReference type="GO" id="GO:0048858">
    <property type="term" value="P:cell projection morphogenesis"/>
    <property type="evidence" value="ECO:0007669"/>
    <property type="project" value="TreeGrafter"/>
</dbReference>
<dbReference type="PROSITE" id="PS50934">
    <property type="entry name" value="SWIRM"/>
    <property type="match status" value="1"/>
</dbReference>
<reference evidence="12" key="1">
    <citation type="submission" date="2023-10" db="EMBL/GenBank/DDBJ databases">
        <title>Genome assembly of Pristionchus species.</title>
        <authorList>
            <person name="Yoshida K."/>
            <person name="Sommer R.J."/>
        </authorList>
    </citation>
    <scope>NUCLEOTIDE SEQUENCE</scope>
    <source>
        <strain evidence="12">RS5133</strain>
    </source>
</reference>
<dbReference type="GO" id="GO:0006325">
    <property type="term" value="P:chromatin organization"/>
    <property type="evidence" value="ECO:0007669"/>
    <property type="project" value="UniProtKB-KW"/>
</dbReference>
<feature type="compositionally biased region" description="Basic and acidic residues" evidence="8">
    <location>
        <begin position="425"/>
        <end position="448"/>
    </location>
</feature>
<evidence type="ECO:0000256" key="5">
    <source>
        <dbReference type="ARBA" id="ARBA00023242"/>
    </source>
</evidence>
<dbReference type="InterPro" id="IPR032451">
    <property type="entry name" value="SMARCC_C"/>
</dbReference>
<evidence type="ECO:0000256" key="6">
    <source>
        <dbReference type="ARBA" id="ARBA00049655"/>
    </source>
</evidence>
<dbReference type="GO" id="GO:0045202">
    <property type="term" value="C:synapse"/>
    <property type="evidence" value="ECO:0007669"/>
    <property type="project" value="TreeGrafter"/>
</dbReference>